<evidence type="ECO:0000313" key="2">
    <source>
        <dbReference type="EMBL" id="MFD1599656.1"/>
    </source>
</evidence>
<dbReference type="AlphaFoldDB" id="A0ABD6CNE9"/>
<accession>A0ABD6CNE9</accession>
<dbReference type="Pfam" id="PF11376">
    <property type="entry name" value="DUF3179"/>
    <property type="match status" value="1"/>
</dbReference>
<proteinExistence type="predicted"/>
<dbReference type="Proteomes" id="UP001597085">
    <property type="component" value="Unassembled WGS sequence"/>
</dbReference>
<sequence>MTRLLTRRAVLAGIGVASLAGCLGGGRVGGSGDSGGAGGSGDTGERSSAEPGENGEAPSGEPSGGESAPPTRDARLPLPMEPSALRNEAVSGGPPKDGIPAIERPKFVSADEASADLDPGDPVFGIAMGGEPKAYPQSILVAHEICNDVVDGTPVSVTYCPLTGTAMGFERGETTFGVSGRLVNNNLIMYDRATETWWPQVLSTAIPGPWNENPEIRSLREFRVVWTTWERWTNRFPETRVLSRDTGFAKNYDRDPYGSYNPRAGYYAPEARPMFRSLSEDDRLQPKRVVIGARTPGGAAAFEKDTLREEKLIDGQLGGTPVLAVYEPTLDTGYVYENPDEAAFEHRDGRVLGENGDAHAPDALPLKRVLAFDAMWFAWSGFYPDTTLYT</sequence>
<feature type="compositionally biased region" description="Low complexity" evidence="1">
    <location>
        <begin position="49"/>
        <end position="70"/>
    </location>
</feature>
<comment type="caution">
    <text evidence="2">The sequence shown here is derived from an EMBL/GenBank/DDBJ whole genome shotgun (WGS) entry which is preliminary data.</text>
</comment>
<name>A0ABD6CNE9_9EURY</name>
<feature type="region of interest" description="Disordered" evidence="1">
    <location>
        <begin position="30"/>
        <end position="78"/>
    </location>
</feature>
<dbReference type="PROSITE" id="PS51318">
    <property type="entry name" value="TAT"/>
    <property type="match status" value="1"/>
</dbReference>
<reference evidence="2 3" key="1">
    <citation type="journal article" date="2019" name="Int. J. Syst. Evol. Microbiol.">
        <title>The Global Catalogue of Microorganisms (GCM) 10K type strain sequencing project: providing services to taxonomists for standard genome sequencing and annotation.</title>
        <authorList>
            <consortium name="The Broad Institute Genomics Platform"/>
            <consortium name="The Broad Institute Genome Sequencing Center for Infectious Disease"/>
            <person name="Wu L."/>
            <person name="Ma J."/>
        </authorList>
    </citation>
    <scope>NUCLEOTIDE SEQUENCE [LARGE SCALE GENOMIC DNA]</scope>
    <source>
        <strain evidence="2 3">CGMCC 1.12121</strain>
    </source>
</reference>
<dbReference type="InterPro" id="IPR006311">
    <property type="entry name" value="TAT_signal"/>
</dbReference>
<protein>
    <submittedName>
        <fullName evidence="2">DUF3179 domain-containing protein</fullName>
    </submittedName>
</protein>
<dbReference type="RefSeq" id="WP_256420716.1">
    <property type="nucleotide sequence ID" value="NZ_JANHDI010000004.1"/>
</dbReference>
<dbReference type="EMBL" id="JBHUDK010000010">
    <property type="protein sequence ID" value="MFD1599656.1"/>
    <property type="molecule type" value="Genomic_DNA"/>
</dbReference>
<evidence type="ECO:0000256" key="1">
    <source>
        <dbReference type="SAM" id="MobiDB-lite"/>
    </source>
</evidence>
<gene>
    <name evidence="2" type="ORF">ACFSBX_11895</name>
</gene>
<dbReference type="InterPro" id="IPR021516">
    <property type="entry name" value="DUF3179"/>
</dbReference>
<dbReference type="PROSITE" id="PS51257">
    <property type="entry name" value="PROKAR_LIPOPROTEIN"/>
    <property type="match status" value="1"/>
</dbReference>
<keyword evidence="3" id="KW-1185">Reference proteome</keyword>
<organism evidence="2 3">
    <name type="scientific">Halobellus rarus</name>
    <dbReference type="NCBI Taxonomy" id="1126237"/>
    <lineage>
        <taxon>Archaea</taxon>
        <taxon>Methanobacteriati</taxon>
        <taxon>Methanobacteriota</taxon>
        <taxon>Stenosarchaea group</taxon>
        <taxon>Halobacteria</taxon>
        <taxon>Halobacteriales</taxon>
        <taxon>Haloferacaceae</taxon>
        <taxon>Halobellus</taxon>
    </lineage>
</organism>
<feature type="compositionally biased region" description="Gly residues" evidence="1">
    <location>
        <begin position="30"/>
        <end position="42"/>
    </location>
</feature>
<evidence type="ECO:0000313" key="3">
    <source>
        <dbReference type="Proteomes" id="UP001597085"/>
    </source>
</evidence>